<evidence type="ECO:0000256" key="3">
    <source>
        <dbReference type="ARBA" id="ARBA00016942"/>
    </source>
</evidence>
<dbReference type="InterPro" id="IPR050747">
    <property type="entry name" value="Mitochondrial_chaperone_BCS1"/>
</dbReference>
<evidence type="ECO:0000256" key="8">
    <source>
        <dbReference type="ARBA" id="ARBA00022840"/>
    </source>
</evidence>
<evidence type="ECO:0000256" key="13">
    <source>
        <dbReference type="ARBA" id="ARBA00048778"/>
    </source>
</evidence>
<dbReference type="KEGG" id="bgt:106056922"/>
<keyword evidence="9" id="KW-1133">Transmembrane helix</keyword>
<dbReference type="Gene3D" id="3.40.50.300">
    <property type="entry name" value="P-loop containing nucleotide triphosphate hydrolases"/>
    <property type="match status" value="1"/>
</dbReference>
<dbReference type="SMART" id="SM00382">
    <property type="entry name" value="AAA"/>
    <property type="match status" value="1"/>
</dbReference>
<dbReference type="AlphaFoldDB" id="A0A2C9JJ96"/>
<dbReference type="STRING" id="6526.A0A2C9JJ96"/>
<reference evidence="17" key="1">
    <citation type="submission" date="2020-05" db="UniProtKB">
        <authorList>
            <consortium name="EnsemblMetazoa"/>
        </authorList>
    </citation>
    <scope>IDENTIFICATION</scope>
    <source>
        <strain evidence="17">BB02</strain>
    </source>
</reference>
<keyword evidence="8 14" id="KW-0067">ATP-binding</keyword>
<comment type="catalytic activity">
    <reaction evidence="13">
        <text>ATP + H2O = ADP + phosphate + H(+)</text>
        <dbReference type="Rhea" id="RHEA:13065"/>
        <dbReference type="ChEBI" id="CHEBI:15377"/>
        <dbReference type="ChEBI" id="CHEBI:15378"/>
        <dbReference type="ChEBI" id="CHEBI:30616"/>
        <dbReference type="ChEBI" id="CHEBI:43474"/>
        <dbReference type="ChEBI" id="CHEBI:456216"/>
    </reaction>
    <physiologicalReaction direction="left-to-right" evidence="13">
        <dbReference type="Rhea" id="RHEA:13066"/>
    </physiologicalReaction>
</comment>
<keyword evidence="6" id="KW-0999">Mitochondrion inner membrane</keyword>
<name>A0A2C9JJ96_BIOGL</name>
<feature type="domain" description="BCS1 N-terminal" evidence="16">
    <location>
        <begin position="46"/>
        <end position="209"/>
    </location>
</feature>
<dbReference type="GO" id="GO:0016887">
    <property type="term" value="F:ATP hydrolysis activity"/>
    <property type="evidence" value="ECO:0007669"/>
    <property type="project" value="InterPro"/>
</dbReference>
<keyword evidence="7" id="KW-0378">Hydrolase</keyword>
<evidence type="ECO:0000256" key="7">
    <source>
        <dbReference type="ARBA" id="ARBA00022801"/>
    </source>
</evidence>
<keyword evidence="10" id="KW-0496">Mitochondrion</keyword>
<evidence type="ECO:0000256" key="5">
    <source>
        <dbReference type="ARBA" id="ARBA00022741"/>
    </source>
</evidence>
<dbReference type="VEuPathDB" id="VectorBase:BGLB003343"/>
<proteinExistence type="inferred from homology"/>
<dbReference type="InterPro" id="IPR057495">
    <property type="entry name" value="AAA_lid_BCS1"/>
</dbReference>
<evidence type="ECO:0000313" key="18">
    <source>
        <dbReference type="Proteomes" id="UP000076420"/>
    </source>
</evidence>
<evidence type="ECO:0000259" key="15">
    <source>
        <dbReference type="SMART" id="SM00382"/>
    </source>
</evidence>
<dbReference type="GO" id="GO:0005743">
    <property type="term" value="C:mitochondrial inner membrane"/>
    <property type="evidence" value="ECO:0007669"/>
    <property type="project" value="UniProtKB-SubCell"/>
</dbReference>
<dbReference type="InterPro" id="IPR027417">
    <property type="entry name" value="P-loop_NTPase"/>
</dbReference>
<evidence type="ECO:0000256" key="9">
    <source>
        <dbReference type="ARBA" id="ARBA00022989"/>
    </source>
</evidence>
<evidence type="ECO:0000256" key="10">
    <source>
        <dbReference type="ARBA" id="ARBA00023128"/>
    </source>
</evidence>
<evidence type="ECO:0000256" key="11">
    <source>
        <dbReference type="ARBA" id="ARBA00023136"/>
    </source>
</evidence>
<evidence type="ECO:0000256" key="4">
    <source>
        <dbReference type="ARBA" id="ARBA00022692"/>
    </source>
</evidence>
<dbReference type="InterPro" id="IPR003959">
    <property type="entry name" value="ATPase_AAA_core"/>
</dbReference>
<evidence type="ECO:0000259" key="16">
    <source>
        <dbReference type="SMART" id="SM01024"/>
    </source>
</evidence>
<dbReference type="FunFam" id="3.40.50.300:FF:000768">
    <property type="entry name" value="Probable mitochondrial chaperone bcs1"/>
    <property type="match status" value="1"/>
</dbReference>
<dbReference type="Pfam" id="PF00004">
    <property type="entry name" value="AAA"/>
    <property type="match status" value="1"/>
</dbReference>
<dbReference type="Proteomes" id="UP000076420">
    <property type="component" value="Unassembled WGS sequence"/>
</dbReference>
<dbReference type="SUPFAM" id="SSF52540">
    <property type="entry name" value="P-loop containing nucleoside triphosphate hydrolases"/>
    <property type="match status" value="1"/>
</dbReference>
<dbReference type="Pfam" id="PF08740">
    <property type="entry name" value="BCS1_N"/>
    <property type="match status" value="1"/>
</dbReference>
<dbReference type="InterPro" id="IPR003593">
    <property type="entry name" value="AAA+_ATPase"/>
</dbReference>
<dbReference type="SMART" id="SM01024">
    <property type="entry name" value="BCS1_N"/>
    <property type="match status" value="1"/>
</dbReference>
<gene>
    <name evidence="17" type="primary">106056922</name>
</gene>
<dbReference type="PANTHER" id="PTHR23070">
    <property type="entry name" value="BCS1 AAA-TYPE ATPASE"/>
    <property type="match status" value="1"/>
</dbReference>
<evidence type="ECO:0000256" key="6">
    <source>
        <dbReference type="ARBA" id="ARBA00022792"/>
    </source>
</evidence>
<dbReference type="OrthoDB" id="10251412at2759"/>
<evidence type="ECO:0000313" key="17">
    <source>
        <dbReference type="EnsemblMetazoa" id="BGLB003343-PB"/>
    </source>
</evidence>
<keyword evidence="5 14" id="KW-0547">Nucleotide-binding</keyword>
<dbReference type="VEuPathDB" id="VectorBase:BGLAX_028466"/>
<organism evidence="17 18">
    <name type="scientific">Biomphalaria glabrata</name>
    <name type="common">Bloodfluke planorb</name>
    <name type="synonym">Freshwater snail</name>
    <dbReference type="NCBI Taxonomy" id="6526"/>
    <lineage>
        <taxon>Eukaryota</taxon>
        <taxon>Metazoa</taxon>
        <taxon>Spiralia</taxon>
        <taxon>Lophotrochozoa</taxon>
        <taxon>Mollusca</taxon>
        <taxon>Gastropoda</taxon>
        <taxon>Heterobranchia</taxon>
        <taxon>Euthyneura</taxon>
        <taxon>Panpulmonata</taxon>
        <taxon>Hygrophila</taxon>
        <taxon>Lymnaeoidea</taxon>
        <taxon>Planorbidae</taxon>
        <taxon>Biomphalaria</taxon>
    </lineage>
</organism>
<keyword evidence="11" id="KW-0472">Membrane</keyword>
<protein>
    <recommendedName>
        <fullName evidence="3">Mitochondrial chaperone BCS1</fullName>
    </recommendedName>
    <alternativeName>
        <fullName evidence="12">BCS1-like protein</fullName>
    </alternativeName>
</protein>
<comment type="subcellular location">
    <subcellularLocation>
        <location evidence="1">Mitochondrion inner membrane</location>
        <topology evidence="1">Single-pass membrane protein</topology>
    </subcellularLocation>
</comment>
<sequence>MMLESVQVCFFPNSLEDWTSHSKMTLIEYLSSLGDNPYFGAGAGLFGMGVLAAVGRKGLQGATIVFRRNLMITMEVTSRDKSYQWLLQWITKYGTRSQHLSVETEFQESAAGQVKTRFHFVPSPGSHYFWYNKNLVIVERNRDNKVMEVFETVTLTAFGRNRELFMNILTEARNLALLSNEGQTMMYSAVGPEWRPLGYPRRKRPLNSVILDRGVSERIFDDIQGFINNSKWYIERGIPYRRGYLLYGPPGCGKSSYIMALAGAIDYSICVLNLSDKGMSDDRLTHLLTNAPEQSIILLEDIDAAFVSRDVTKENSIAYQGMGRLTLSGLLNALDGVASAEARILFMTTNYIERLDKALIRPGRVDLKEYVGHATDYQLQQMFRRFYPDEPESRAQEFSQMVMSLEQPVSAAQVQGFFMMYKKEPDCVLKNIKEIVNL</sequence>
<feature type="domain" description="AAA+ ATPase" evidence="15">
    <location>
        <begin position="240"/>
        <end position="375"/>
    </location>
</feature>
<evidence type="ECO:0000256" key="2">
    <source>
        <dbReference type="ARBA" id="ARBA00007448"/>
    </source>
</evidence>
<evidence type="ECO:0000256" key="1">
    <source>
        <dbReference type="ARBA" id="ARBA00004434"/>
    </source>
</evidence>
<dbReference type="EnsemblMetazoa" id="BGLB003343-RB">
    <property type="protein sequence ID" value="BGLB003343-PB"/>
    <property type="gene ID" value="BGLB003343"/>
</dbReference>
<dbReference type="InterPro" id="IPR014851">
    <property type="entry name" value="BCS1_N"/>
</dbReference>
<dbReference type="RefSeq" id="XP_013069306.2">
    <property type="nucleotide sequence ID" value="XM_013213852.2"/>
</dbReference>
<dbReference type="GO" id="GO:0005524">
    <property type="term" value="F:ATP binding"/>
    <property type="evidence" value="ECO:0007669"/>
    <property type="project" value="UniProtKB-KW"/>
</dbReference>
<evidence type="ECO:0000256" key="12">
    <source>
        <dbReference type="ARBA" id="ARBA00032816"/>
    </source>
</evidence>
<dbReference type="GO" id="GO:0034551">
    <property type="term" value="P:mitochondrial respiratory chain complex III assembly"/>
    <property type="evidence" value="ECO:0007669"/>
    <property type="project" value="UniProtKB-ARBA"/>
</dbReference>
<dbReference type="PROSITE" id="PS00674">
    <property type="entry name" value="AAA"/>
    <property type="match status" value="1"/>
</dbReference>
<comment type="similarity">
    <text evidence="2">Belongs to the AAA ATPase family. BCS1 subfamily.</text>
</comment>
<keyword evidence="4" id="KW-0812">Transmembrane</keyword>
<dbReference type="InterPro" id="IPR003960">
    <property type="entry name" value="ATPase_AAA_CS"/>
</dbReference>
<dbReference type="Pfam" id="PF25426">
    <property type="entry name" value="AAA_lid_BCS1"/>
    <property type="match status" value="1"/>
</dbReference>
<dbReference type="CDD" id="cd19510">
    <property type="entry name" value="RecA-like_BCS1"/>
    <property type="match status" value="1"/>
</dbReference>
<evidence type="ECO:0000256" key="14">
    <source>
        <dbReference type="RuleBase" id="RU003651"/>
    </source>
</evidence>
<accession>A0A2C9JJ96</accession>